<feature type="region of interest" description="Disordered" evidence="1">
    <location>
        <begin position="1"/>
        <end position="35"/>
    </location>
</feature>
<sequence length="69" mass="7593">MFGRLQTEEDGRRVFRDTDPLPLESPRSSTGPDWSMRSQLSAVVGLLASLIDGVAPFIGDEQEVNETTN</sequence>
<protein>
    <submittedName>
        <fullName evidence="2">Uncharacterized protein</fullName>
    </submittedName>
</protein>
<dbReference type="Proteomes" id="UP000256964">
    <property type="component" value="Unassembled WGS sequence"/>
</dbReference>
<organism evidence="2 3">
    <name type="scientific">Lentinus brumalis</name>
    <dbReference type="NCBI Taxonomy" id="2498619"/>
    <lineage>
        <taxon>Eukaryota</taxon>
        <taxon>Fungi</taxon>
        <taxon>Dikarya</taxon>
        <taxon>Basidiomycota</taxon>
        <taxon>Agaricomycotina</taxon>
        <taxon>Agaricomycetes</taxon>
        <taxon>Polyporales</taxon>
        <taxon>Polyporaceae</taxon>
        <taxon>Lentinus</taxon>
    </lineage>
</organism>
<evidence type="ECO:0000256" key="1">
    <source>
        <dbReference type="SAM" id="MobiDB-lite"/>
    </source>
</evidence>
<dbReference type="AlphaFoldDB" id="A0A371CSZ1"/>
<dbReference type="EMBL" id="KZ857465">
    <property type="protein sequence ID" value="RDX43404.1"/>
    <property type="molecule type" value="Genomic_DNA"/>
</dbReference>
<proteinExistence type="predicted"/>
<keyword evidence="3" id="KW-1185">Reference proteome</keyword>
<evidence type="ECO:0000313" key="3">
    <source>
        <dbReference type="Proteomes" id="UP000256964"/>
    </source>
</evidence>
<accession>A0A371CSZ1</accession>
<evidence type="ECO:0000313" key="2">
    <source>
        <dbReference type="EMBL" id="RDX43404.1"/>
    </source>
</evidence>
<name>A0A371CSZ1_9APHY</name>
<feature type="compositionally biased region" description="Polar residues" evidence="1">
    <location>
        <begin position="26"/>
        <end position="35"/>
    </location>
</feature>
<reference evidence="2 3" key="1">
    <citation type="journal article" date="2018" name="Biotechnol. Biofuels">
        <title>Integrative visual omics of the white-rot fungus Polyporus brumalis exposes the biotechnological potential of its oxidative enzymes for delignifying raw plant biomass.</title>
        <authorList>
            <person name="Miyauchi S."/>
            <person name="Rancon A."/>
            <person name="Drula E."/>
            <person name="Hage H."/>
            <person name="Chaduli D."/>
            <person name="Favel A."/>
            <person name="Grisel S."/>
            <person name="Henrissat B."/>
            <person name="Herpoel-Gimbert I."/>
            <person name="Ruiz-Duenas F.J."/>
            <person name="Chevret D."/>
            <person name="Hainaut M."/>
            <person name="Lin J."/>
            <person name="Wang M."/>
            <person name="Pangilinan J."/>
            <person name="Lipzen A."/>
            <person name="Lesage-Meessen L."/>
            <person name="Navarro D."/>
            <person name="Riley R."/>
            <person name="Grigoriev I.V."/>
            <person name="Zhou S."/>
            <person name="Raouche S."/>
            <person name="Rosso M.N."/>
        </authorList>
    </citation>
    <scope>NUCLEOTIDE SEQUENCE [LARGE SCALE GENOMIC DNA]</scope>
    <source>
        <strain evidence="2 3">BRFM 1820</strain>
    </source>
</reference>
<gene>
    <name evidence="2" type="ORF">OH76DRAFT_1203359</name>
</gene>
<feature type="compositionally biased region" description="Basic and acidic residues" evidence="1">
    <location>
        <begin position="1"/>
        <end position="19"/>
    </location>
</feature>